<dbReference type="VEuPathDB" id="VectorBase:AMIN014592"/>
<protein>
    <submittedName>
        <fullName evidence="1">Uncharacterized protein</fullName>
    </submittedName>
</protein>
<evidence type="ECO:0000313" key="1">
    <source>
        <dbReference type="EnsemblMetazoa" id="AMIN014592-PA"/>
    </source>
</evidence>
<keyword evidence="2" id="KW-1185">Reference proteome</keyword>
<dbReference type="Proteomes" id="UP000075920">
    <property type="component" value="Unassembled WGS sequence"/>
</dbReference>
<name>A0A182WPJ4_9DIPT</name>
<evidence type="ECO:0000313" key="2">
    <source>
        <dbReference type="Proteomes" id="UP000075920"/>
    </source>
</evidence>
<reference evidence="2" key="1">
    <citation type="submission" date="2013-03" db="EMBL/GenBank/DDBJ databases">
        <title>The Genome Sequence of Anopheles minimus MINIMUS1.</title>
        <authorList>
            <consortium name="The Broad Institute Genomics Platform"/>
            <person name="Neafsey D.E."/>
            <person name="Walton C."/>
            <person name="Walker B."/>
            <person name="Young S.K."/>
            <person name="Zeng Q."/>
            <person name="Gargeya S."/>
            <person name="Fitzgerald M."/>
            <person name="Haas B."/>
            <person name="Abouelleil A."/>
            <person name="Allen A.W."/>
            <person name="Alvarado L."/>
            <person name="Arachchi H.M."/>
            <person name="Berlin A.M."/>
            <person name="Chapman S.B."/>
            <person name="Gainer-Dewar J."/>
            <person name="Goldberg J."/>
            <person name="Griggs A."/>
            <person name="Gujja S."/>
            <person name="Hansen M."/>
            <person name="Howarth C."/>
            <person name="Imamovic A."/>
            <person name="Ireland A."/>
            <person name="Larimer J."/>
            <person name="McCowan C."/>
            <person name="Murphy C."/>
            <person name="Pearson M."/>
            <person name="Poon T.W."/>
            <person name="Priest M."/>
            <person name="Roberts A."/>
            <person name="Saif S."/>
            <person name="Shea T."/>
            <person name="Sisk P."/>
            <person name="Sykes S."/>
            <person name="Wortman J."/>
            <person name="Nusbaum C."/>
            <person name="Birren B."/>
        </authorList>
    </citation>
    <scope>NUCLEOTIDE SEQUENCE [LARGE SCALE GENOMIC DNA]</scope>
    <source>
        <strain evidence="2">MINIMUS1</strain>
    </source>
</reference>
<dbReference type="AlphaFoldDB" id="A0A182WPJ4"/>
<accession>A0A182WPJ4</accession>
<sequence length="52" mass="5687">MRKSVCFVSWEADGSCCNSAKFGGTSYSSQLCDMLNPFEADGCPLARENPFE</sequence>
<proteinExistence type="predicted"/>
<reference evidence="1" key="2">
    <citation type="submission" date="2020-05" db="UniProtKB">
        <authorList>
            <consortium name="EnsemblMetazoa"/>
        </authorList>
    </citation>
    <scope>IDENTIFICATION</scope>
    <source>
        <strain evidence="1">MINIMUS1</strain>
    </source>
</reference>
<organism evidence="1 2">
    <name type="scientific">Anopheles minimus</name>
    <dbReference type="NCBI Taxonomy" id="112268"/>
    <lineage>
        <taxon>Eukaryota</taxon>
        <taxon>Metazoa</taxon>
        <taxon>Ecdysozoa</taxon>
        <taxon>Arthropoda</taxon>
        <taxon>Hexapoda</taxon>
        <taxon>Insecta</taxon>
        <taxon>Pterygota</taxon>
        <taxon>Neoptera</taxon>
        <taxon>Endopterygota</taxon>
        <taxon>Diptera</taxon>
        <taxon>Nematocera</taxon>
        <taxon>Culicoidea</taxon>
        <taxon>Culicidae</taxon>
        <taxon>Anophelinae</taxon>
        <taxon>Anopheles</taxon>
    </lineage>
</organism>
<dbReference type="EnsemblMetazoa" id="AMIN014592-RA">
    <property type="protein sequence ID" value="AMIN014592-PA"/>
    <property type="gene ID" value="AMIN014592"/>
</dbReference>